<sequence length="159" mass="17543">MRSTFLVAATLLTLCSCNNNTSTTNTAATGSTAQKEALTGTYKLVSSTIQVKGDTAQPLPLQNQEMIKIFNGSHFAFFRHDLSQGKGANAIYDSGGGTYTLTGDQYTEHLVYCGGREWENHDFNFTLTRHADSLIQKGVEKLDSLHIEREIVETYVKVQ</sequence>
<feature type="signal peptide" evidence="1">
    <location>
        <begin position="1"/>
        <end position="27"/>
    </location>
</feature>
<dbReference type="RefSeq" id="WP_116848980.1">
    <property type="nucleotide sequence ID" value="NZ_QTJU01000009.1"/>
</dbReference>
<evidence type="ECO:0000256" key="1">
    <source>
        <dbReference type="SAM" id="SignalP"/>
    </source>
</evidence>
<reference evidence="2 3" key="1">
    <citation type="submission" date="2018-08" db="EMBL/GenBank/DDBJ databases">
        <title>Chitinophagaceae sp. K23C18032701, a novel bacterium isolated from forest soil.</title>
        <authorList>
            <person name="Wang C."/>
        </authorList>
    </citation>
    <scope>NUCLEOTIDE SEQUENCE [LARGE SCALE GENOMIC DNA]</scope>
    <source>
        <strain evidence="2 3">K23C18032701</strain>
    </source>
</reference>
<feature type="chain" id="PRO_5017751953" description="Lipocalin-like domain-containing protein" evidence="1">
    <location>
        <begin position="28"/>
        <end position="159"/>
    </location>
</feature>
<gene>
    <name evidence="2" type="ORF">DXN05_19550</name>
</gene>
<name>A0A3E1NEX7_9BACT</name>
<comment type="caution">
    <text evidence="2">The sequence shown here is derived from an EMBL/GenBank/DDBJ whole genome shotgun (WGS) entry which is preliminary data.</text>
</comment>
<dbReference type="EMBL" id="QTJU01000009">
    <property type="protein sequence ID" value="RFM26427.1"/>
    <property type="molecule type" value="Genomic_DNA"/>
</dbReference>
<dbReference type="OrthoDB" id="1493972at2"/>
<dbReference type="PROSITE" id="PS51257">
    <property type="entry name" value="PROKAR_LIPOPROTEIN"/>
    <property type="match status" value="1"/>
</dbReference>
<dbReference type="AlphaFoldDB" id="A0A3E1NEX7"/>
<evidence type="ECO:0008006" key="4">
    <source>
        <dbReference type="Google" id="ProtNLM"/>
    </source>
</evidence>
<evidence type="ECO:0000313" key="2">
    <source>
        <dbReference type="EMBL" id="RFM26427.1"/>
    </source>
</evidence>
<keyword evidence="1" id="KW-0732">Signal</keyword>
<protein>
    <recommendedName>
        <fullName evidence="4">Lipocalin-like domain-containing protein</fullName>
    </recommendedName>
</protein>
<organism evidence="2 3">
    <name type="scientific">Deminuibacter soli</name>
    <dbReference type="NCBI Taxonomy" id="2291815"/>
    <lineage>
        <taxon>Bacteria</taxon>
        <taxon>Pseudomonadati</taxon>
        <taxon>Bacteroidota</taxon>
        <taxon>Chitinophagia</taxon>
        <taxon>Chitinophagales</taxon>
        <taxon>Chitinophagaceae</taxon>
        <taxon>Deminuibacter</taxon>
    </lineage>
</organism>
<dbReference type="Proteomes" id="UP000261284">
    <property type="component" value="Unassembled WGS sequence"/>
</dbReference>
<proteinExistence type="predicted"/>
<accession>A0A3E1NEX7</accession>
<keyword evidence="3" id="KW-1185">Reference proteome</keyword>
<evidence type="ECO:0000313" key="3">
    <source>
        <dbReference type="Proteomes" id="UP000261284"/>
    </source>
</evidence>